<organism evidence="2 3">
    <name type="scientific">Caenorhabditis briggsae</name>
    <dbReference type="NCBI Taxonomy" id="6238"/>
    <lineage>
        <taxon>Eukaryota</taxon>
        <taxon>Metazoa</taxon>
        <taxon>Ecdysozoa</taxon>
        <taxon>Nematoda</taxon>
        <taxon>Chromadorea</taxon>
        <taxon>Rhabditida</taxon>
        <taxon>Rhabditina</taxon>
        <taxon>Rhabditomorpha</taxon>
        <taxon>Rhabditoidea</taxon>
        <taxon>Rhabditidae</taxon>
        <taxon>Peloderinae</taxon>
        <taxon>Caenorhabditis</taxon>
    </lineage>
</organism>
<accession>A0AAE8ZRY1</accession>
<proteinExistence type="predicted"/>
<sequence length="225" mass="24946">MHISIRIFIVLFYLIGASQAEKLCVQGENCTLTVDDPGINTKSCKGFKTNECSCVQRRSIHFEFDCQCCKSPSRERRDVSLEAMFGLKTYVVPTDPPKLEEIITTKGTITSTTTQMPMIKYQMLRATDSDCGRFKIANTMTLKAGIATSEAVINSKTIRATHATTAVNCWNLCRWNVLSGDKTCTAVGFIEDNAQKFINDCFILSESPVNSTGSDTSVDIYEICI</sequence>
<evidence type="ECO:0000313" key="2">
    <source>
        <dbReference type="EMBL" id="ULT80932.1"/>
    </source>
</evidence>
<keyword evidence="1" id="KW-0732">Signal</keyword>
<dbReference type="Proteomes" id="UP000827892">
    <property type="component" value="Chromosome X"/>
</dbReference>
<protein>
    <submittedName>
        <fullName evidence="2">Uncharacterized protein</fullName>
    </submittedName>
</protein>
<gene>
    <name evidence="2" type="ORF">L3Y34_011061</name>
</gene>
<dbReference type="AlphaFoldDB" id="A0AAE8ZRY1"/>
<reference evidence="2 3" key="1">
    <citation type="submission" date="2022-05" db="EMBL/GenBank/DDBJ databases">
        <title>Chromosome-level reference genomes for two strains of Caenorhabditis briggsae: an improved platform for comparative genomics.</title>
        <authorList>
            <person name="Stevens L."/>
            <person name="Andersen E.C."/>
        </authorList>
    </citation>
    <scope>NUCLEOTIDE SEQUENCE [LARGE SCALE GENOMIC DNA]</scope>
    <source>
        <strain evidence="2">QX1410_ONT</strain>
        <tissue evidence="2">Whole-organism</tissue>
    </source>
</reference>
<name>A0AAE8ZRY1_CAEBR</name>
<dbReference type="EMBL" id="CP090896">
    <property type="protein sequence ID" value="ULT80932.1"/>
    <property type="molecule type" value="Genomic_DNA"/>
</dbReference>
<feature type="signal peptide" evidence="1">
    <location>
        <begin position="1"/>
        <end position="20"/>
    </location>
</feature>
<feature type="chain" id="PRO_5042002541" evidence="1">
    <location>
        <begin position="21"/>
        <end position="225"/>
    </location>
</feature>
<dbReference type="OMA" id="NCWNLCR"/>
<evidence type="ECO:0000313" key="3">
    <source>
        <dbReference type="Proteomes" id="UP000827892"/>
    </source>
</evidence>
<evidence type="ECO:0000256" key="1">
    <source>
        <dbReference type="SAM" id="SignalP"/>
    </source>
</evidence>